<organism evidence="4 5">
    <name type="scientific">Nostoc favosum CHAB5714</name>
    <dbReference type="NCBI Taxonomy" id="2780399"/>
    <lineage>
        <taxon>Bacteria</taxon>
        <taxon>Bacillati</taxon>
        <taxon>Cyanobacteriota</taxon>
        <taxon>Cyanophyceae</taxon>
        <taxon>Nostocales</taxon>
        <taxon>Nostocaceae</taxon>
        <taxon>Nostoc</taxon>
        <taxon>Nostoc favosum</taxon>
    </lineage>
</organism>
<dbReference type="Gene3D" id="2.150.10.10">
    <property type="entry name" value="Serralysin-like metalloprotease, C-terminal"/>
    <property type="match status" value="6"/>
</dbReference>
<dbReference type="SUPFAM" id="SSF51120">
    <property type="entry name" value="beta-Roll"/>
    <property type="match status" value="8"/>
</dbReference>
<evidence type="ECO:0000256" key="1">
    <source>
        <dbReference type="ARBA" id="ARBA00004613"/>
    </source>
</evidence>
<protein>
    <submittedName>
        <fullName evidence="4">Calcium-binding protein</fullName>
    </submittedName>
</protein>
<dbReference type="Gene3D" id="2.160.20.160">
    <property type="match status" value="1"/>
</dbReference>
<proteinExistence type="predicted"/>
<gene>
    <name evidence="4" type="ORF">LC586_13635</name>
</gene>
<reference evidence="4 5" key="1">
    <citation type="journal article" date="2021" name="Microorganisms">
        <title>Genome Evolution of Filamentous Cyanobacterium Nostoc Species: From Facultative Symbiosis to Free Living.</title>
        <authorList>
            <person name="Huo D."/>
            <person name="Li H."/>
            <person name="Cai F."/>
            <person name="Guo X."/>
            <person name="Qiao Z."/>
            <person name="Wang W."/>
            <person name="Yu G."/>
            <person name="Li R."/>
        </authorList>
    </citation>
    <scope>NUCLEOTIDE SEQUENCE [LARGE SCALE GENOMIC DNA]</scope>
    <source>
        <strain evidence="4 5">CHAB 5714</strain>
    </source>
</reference>
<dbReference type="Proteomes" id="UP001199525">
    <property type="component" value="Unassembled WGS sequence"/>
</dbReference>
<evidence type="ECO:0000313" key="5">
    <source>
        <dbReference type="Proteomes" id="UP001199525"/>
    </source>
</evidence>
<feature type="region of interest" description="Disordered" evidence="3">
    <location>
        <begin position="491"/>
        <end position="547"/>
    </location>
</feature>
<dbReference type="InterPro" id="IPR018511">
    <property type="entry name" value="Hemolysin-typ_Ca-bd_CS"/>
</dbReference>
<evidence type="ECO:0000256" key="3">
    <source>
        <dbReference type="SAM" id="MobiDB-lite"/>
    </source>
</evidence>
<dbReference type="EMBL" id="JAIVFQ010000016">
    <property type="protein sequence ID" value="MCC5600239.1"/>
    <property type="molecule type" value="Genomic_DNA"/>
</dbReference>
<dbReference type="PRINTS" id="PR00313">
    <property type="entry name" value="CABNDNGRPT"/>
</dbReference>
<feature type="region of interest" description="Disordered" evidence="3">
    <location>
        <begin position="276"/>
        <end position="296"/>
    </location>
</feature>
<dbReference type="InterPro" id="IPR001343">
    <property type="entry name" value="Hemolysn_Ca-bd"/>
</dbReference>
<dbReference type="InterPro" id="IPR011049">
    <property type="entry name" value="Serralysin-like_metalloprot_C"/>
</dbReference>
<evidence type="ECO:0000256" key="2">
    <source>
        <dbReference type="ARBA" id="ARBA00022525"/>
    </source>
</evidence>
<dbReference type="PANTHER" id="PTHR38340">
    <property type="entry name" value="S-LAYER PROTEIN"/>
    <property type="match status" value="1"/>
</dbReference>
<comment type="subcellular location">
    <subcellularLocation>
        <location evidence="1">Secreted</location>
    </subcellularLocation>
</comment>
<keyword evidence="5" id="KW-1185">Reference proteome</keyword>
<evidence type="ECO:0000313" key="4">
    <source>
        <dbReference type="EMBL" id="MCC5600239.1"/>
    </source>
</evidence>
<dbReference type="RefSeq" id="WP_229485321.1">
    <property type="nucleotide sequence ID" value="NZ_JAIVFQ010000016.1"/>
</dbReference>
<sequence>MANIIGTKGNDTLVGSELADTIKGLAGNDTITPNQGDDTLTGGGGKDQFVYSYYYESDTDTITDFGGVGKGTNPTVAVIAEVDTLKFEGNDLFSARNLLLTQNGSNLEITFEDVFNRKIILQNFKLENLENQKATGATPAIGNILFNGQTSITDSFDVFDANSTDTKLGIKNTVTFLNDLSNNITGKDDSDDVVNGQGGNDKIYGLSGNDLLRGGTGNDTLIGGVGKDTLIGSTGNNSLVGGTNDDVLNAEFSTGDNTLNGGAGNDTLNAGATSGNNLLSGGDGNDSFSLGSSSTAPSDLLTQTVDGGTGDDFLQAYYTNATGRMTSTFNATTNIGSITAGTNRVNYKNIERLEIRGTTYDDLIVGTNGNDDLFGGSSGNDPSYGNDTIFGGKGNDYLFVGNSTSNNILNADVGEDQLNADYSTGNNLLSGGDGNDLLSVSDAKGNNTLKGGAGDDELNANSSTGDNLLDGEDGNDSLYASVDYTRDKLASGNNTLKGGAGDDKLNANSSTGDNLLDGGDGDDSLNAAVDYSPNRRRGGTALGSNTLKGGAGDDQLIANFSTGDNLLDGGDGNDSLNASIDYSDNKGYGAFDNNILNGGDGNDDFYLVTYNNSPSNLVTQIVDGGTGDDLLTVLYIYPRGGITSTFDAATNIGSITKGTNRVNYKNIERLNISGTEYNDLIVGSNGNDTLSGSISGNDTIDGGTGEDLLSVYYDRSSVGITSTFDAATNIGSITAGTNRVSYKNIERLEIRGTEYDDLIVGSNGNDTIDGSGSGGSSGGNDTIDGGAGDDILSADYGNKGNKLISGGDGNDTLSSGGSGGNDTIDGGADDDLLIVRYYSNSTGGGGITSAFNAATNIGSITAGTNLVSYKNIEQLNIGGTEYDDLIVGSSGNDTLSTGAAGNDTINGGLGEDYLSVDFRYSATAGITSTFNATTNIGSITTGTNQVSYNNIEQLNFGGTEYDDLIVGSNGNDTIDWGNGGSDTIDGGLGDDLLSFYNYTTSEGITSTFDATTNIGSITVGTNRVSYKNIERLDVRGTIYDDLIVGSNGNDTLFGSFQDRDGNDTIIGGAGNDILTGGRGNDSLIGGAGTDTFVFSDYSEGIGTIYDFNAANELIQVSAAGFGGGLSTPSLQASQFTIGTSATTTTQRFIYNSATGGLFFDLDGSASGFTQVQLAQLSGGVTLTENNFVIV</sequence>
<dbReference type="InterPro" id="IPR050557">
    <property type="entry name" value="RTX_toxin/Mannuronan_C5-epim"/>
</dbReference>
<dbReference type="PROSITE" id="PS00330">
    <property type="entry name" value="HEMOLYSIN_CALCIUM"/>
    <property type="match status" value="5"/>
</dbReference>
<accession>A0ABS8I962</accession>
<name>A0ABS8I962_9NOSO</name>
<dbReference type="PANTHER" id="PTHR38340:SF1">
    <property type="entry name" value="S-LAYER PROTEIN"/>
    <property type="match status" value="1"/>
</dbReference>
<dbReference type="Pfam" id="PF00353">
    <property type="entry name" value="HemolysinCabind"/>
    <property type="match status" value="21"/>
</dbReference>
<feature type="region of interest" description="Disordered" evidence="3">
    <location>
        <begin position="448"/>
        <end position="474"/>
    </location>
</feature>
<comment type="caution">
    <text evidence="4">The sequence shown here is derived from an EMBL/GenBank/DDBJ whole genome shotgun (WGS) entry which is preliminary data.</text>
</comment>
<keyword evidence="2" id="KW-0964">Secreted</keyword>